<dbReference type="InterPro" id="IPR036429">
    <property type="entry name" value="SpoA-like_sf"/>
</dbReference>
<dbReference type="InterPro" id="IPR001543">
    <property type="entry name" value="FliN-like_C"/>
</dbReference>
<dbReference type="AlphaFoldDB" id="A0A2S5DL29"/>
<keyword evidence="3" id="KW-1185">Reference proteome</keyword>
<dbReference type="Gene3D" id="2.30.330.10">
    <property type="entry name" value="SpoA-like"/>
    <property type="match status" value="1"/>
</dbReference>
<organism evidence="2 3">
    <name type="scientific">Chromobacterium alticapitis</name>
    <dbReference type="NCBI Taxonomy" id="2073169"/>
    <lineage>
        <taxon>Bacteria</taxon>
        <taxon>Pseudomonadati</taxon>
        <taxon>Pseudomonadota</taxon>
        <taxon>Betaproteobacteria</taxon>
        <taxon>Neisseriales</taxon>
        <taxon>Chromobacteriaceae</taxon>
        <taxon>Chromobacterium</taxon>
    </lineage>
</organism>
<evidence type="ECO:0000313" key="3">
    <source>
        <dbReference type="Proteomes" id="UP000237082"/>
    </source>
</evidence>
<proteinExistence type="predicted"/>
<accession>A0A2S5DL29</accession>
<dbReference type="Proteomes" id="UP000237082">
    <property type="component" value="Unassembled WGS sequence"/>
</dbReference>
<dbReference type="EMBL" id="PQWB01000008">
    <property type="protein sequence ID" value="POZ63773.1"/>
    <property type="molecule type" value="Genomic_DNA"/>
</dbReference>
<comment type="caution">
    <text evidence="2">The sequence shown here is derived from an EMBL/GenBank/DDBJ whole genome shotgun (WGS) entry which is preliminary data.</text>
</comment>
<sequence length="262" mass="26797">MNAVLPYRLYAHSELAAIESGARERCAGWLDGWSMAGGELDVSARAVSLPDLAGMAWLAGEDALPALADDTDACAFFAGVCLGVKKSRAALSESALALSALNAARAALGRALTGAAPDGGYGETPLRGEDLSPLFSAVGAVRLELRVAGLTLTALLSAGQAAGLLPVSASLAALPSVSLRSLPLEREVELEVRAAPARLSLRDLDSLCPGDVIRLDQKTGAPFELCLPDGGVLGTARYGSHGGRPAVKVARLSTQINKSGRA</sequence>
<dbReference type="RefSeq" id="WP_103900977.1">
    <property type="nucleotide sequence ID" value="NZ_PQWB01000008.1"/>
</dbReference>
<reference evidence="3" key="1">
    <citation type="submission" date="2018-02" db="EMBL/GenBank/DDBJ databases">
        <authorList>
            <person name="O'Hara-Hanley K."/>
            <person name="Soby S."/>
        </authorList>
    </citation>
    <scope>NUCLEOTIDE SEQUENCE [LARGE SCALE GENOMIC DNA]</scope>
    <source>
        <strain evidence="3">MWU14-2602</strain>
    </source>
</reference>
<evidence type="ECO:0000313" key="2">
    <source>
        <dbReference type="EMBL" id="POZ63773.1"/>
    </source>
</evidence>
<feature type="domain" description="Flagellar motor switch protein FliN-like C-terminal" evidence="1">
    <location>
        <begin position="187"/>
        <end position="251"/>
    </location>
</feature>
<dbReference type="SUPFAM" id="SSF101801">
    <property type="entry name" value="Surface presentation of antigens (SPOA)"/>
    <property type="match status" value="1"/>
</dbReference>
<dbReference type="Pfam" id="PF01052">
    <property type="entry name" value="FliMN_C"/>
    <property type="match status" value="1"/>
</dbReference>
<protein>
    <recommendedName>
        <fullName evidence="1">Flagellar motor switch protein FliN-like C-terminal domain-containing protein</fullName>
    </recommendedName>
</protein>
<evidence type="ECO:0000259" key="1">
    <source>
        <dbReference type="Pfam" id="PF01052"/>
    </source>
</evidence>
<gene>
    <name evidence="2" type="ORF">C2I19_01595</name>
</gene>
<name>A0A2S5DL29_9NEIS</name>
<dbReference type="OrthoDB" id="8596477at2"/>